<proteinExistence type="predicted"/>
<dbReference type="EMBL" id="RJMB01000005">
    <property type="protein sequence ID" value="RNL85800.1"/>
    <property type="molecule type" value="Genomic_DNA"/>
</dbReference>
<reference evidence="2 3" key="1">
    <citation type="submission" date="2018-11" db="EMBL/GenBank/DDBJ databases">
        <title>The genome draft of YIM 96095.</title>
        <authorList>
            <person name="Tang S.-K."/>
            <person name="Chunyu W.-X."/>
            <person name="Feng Y.-Z."/>
        </authorList>
    </citation>
    <scope>NUCLEOTIDE SEQUENCE [LARGE SCALE GENOMIC DNA]</scope>
    <source>
        <strain evidence="2 3">YIM 96095</strain>
    </source>
</reference>
<dbReference type="InterPro" id="IPR037171">
    <property type="entry name" value="NagB/RpiA_transferase-like"/>
</dbReference>
<dbReference type="RefSeq" id="WP_123200579.1">
    <property type="nucleotide sequence ID" value="NZ_RJMB01000005.1"/>
</dbReference>
<evidence type="ECO:0000259" key="1">
    <source>
        <dbReference type="Pfam" id="PF02589"/>
    </source>
</evidence>
<organism evidence="2 3">
    <name type="scientific">Halostreptopolyspora alba</name>
    <dbReference type="NCBI Taxonomy" id="2487137"/>
    <lineage>
        <taxon>Bacteria</taxon>
        <taxon>Bacillati</taxon>
        <taxon>Actinomycetota</taxon>
        <taxon>Actinomycetes</taxon>
        <taxon>Streptosporangiales</taxon>
        <taxon>Nocardiopsidaceae</taxon>
        <taxon>Halostreptopolyspora</taxon>
    </lineage>
</organism>
<feature type="domain" description="LUD" evidence="1">
    <location>
        <begin position="46"/>
        <end position="206"/>
    </location>
</feature>
<sequence length="209" mass="22166">MTGSRERILGRVRAALADVPRDERPDDVAVPRDYASAHTGDPIPTLVDRLEDYKAIVHRVATGELAEAIAETARRRSLARIVVPPDLPTEWTAATSASVVRDDGLAVDQLDAMDGVVTGCAVAVAETGTIVLDTGAAQGRRAISLIPDVHLCVVRADQVVNGVPEAVAQLDPHQPLTWISGPSATSDIELDRVEGVHGPRILEVLLTGE</sequence>
<gene>
    <name evidence="2" type="ORF">EFW17_07520</name>
</gene>
<dbReference type="InterPro" id="IPR024185">
    <property type="entry name" value="FTHF_cligase-like_sf"/>
</dbReference>
<name>A0A3N0ED82_9ACTN</name>
<evidence type="ECO:0000313" key="3">
    <source>
        <dbReference type="Proteomes" id="UP000269198"/>
    </source>
</evidence>
<dbReference type="AlphaFoldDB" id="A0A3N0ED82"/>
<dbReference type="InterPro" id="IPR003741">
    <property type="entry name" value="LUD_dom"/>
</dbReference>
<dbReference type="SUPFAM" id="SSF100950">
    <property type="entry name" value="NagB/RpiA/CoA transferase-like"/>
    <property type="match status" value="1"/>
</dbReference>
<accession>A0A3N0ED82</accession>
<dbReference type="OrthoDB" id="9794187at2"/>
<dbReference type="Gene3D" id="3.40.50.10420">
    <property type="entry name" value="NagB/RpiA/CoA transferase-like"/>
    <property type="match status" value="1"/>
</dbReference>
<dbReference type="PANTHER" id="PTHR43682">
    <property type="entry name" value="LACTATE UTILIZATION PROTEIN C"/>
    <property type="match status" value="1"/>
</dbReference>
<dbReference type="PANTHER" id="PTHR43682:SF1">
    <property type="entry name" value="LACTATE UTILIZATION PROTEIN C"/>
    <property type="match status" value="1"/>
</dbReference>
<protein>
    <submittedName>
        <fullName evidence="2">Lactate utilization protein C</fullName>
    </submittedName>
</protein>
<dbReference type="Pfam" id="PF02589">
    <property type="entry name" value="LUD_dom"/>
    <property type="match status" value="1"/>
</dbReference>
<comment type="caution">
    <text evidence="2">The sequence shown here is derived from an EMBL/GenBank/DDBJ whole genome shotgun (WGS) entry which is preliminary data.</text>
</comment>
<evidence type="ECO:0000313" key="2">
    <source>
        <dbReference type="EMBL" id="RNL85800.1"/>
    </source>
</evidence>
<keyword evidence="3" id="KW-1185">Reference proteome</keyword>
<dbReference type="Proteomes" id="UP000269198">
    <property type="component" value="Unassembled WGS sequence"/>
</dbReference>